<protein>
    <submittedName>
        <fullName evidence="1">Uncharacterized protein</fullName>
    </submittedName>
</protein>
<feature type="non-terminal residue" evidence="1">
    <location>
        <position position="58"/>
    </location>
</feature>
<evidence type="ECO:0000313" key="1">
    <source>
        <dbReference type="EMBL" id="EFW11405.1"/>
    </source>
</evidence>
<dbReference type="Proteomes" id="UP000013568">
    <property type="component" value="Unassembled WGS sequence"/>
</dbReference>
<accession>E9CPJ9</accession>
<dbReference type="AlphaFoldDB" id="E9CPJ9"/>
<proteinExistence type="predicted"/>
<organism evidence="1 2">
    <name type="scientific">Serratia symbiotica str. Tucson</name>
    <dbReference type="NCBI Taxonomy" id="914128"/>
    <lineage>
        <taxon>Bacteria</taxon>
        <taxon>Pseudomonadati</taxon>
        <taxon>Pseudomonadota</taxon>
        <taxon>Gammaproteobacteria</taxon>
        <taxon>Enterobacterales</taxon>
        <taxon>Yersiniaceae</taxon>
        <taxon>Serratia</taxon>
        <taxon>Serratia symbiotica</taxon>
    </lineage>
</organism>
<sequence length="58" mass="6970">MLCQISYNSMEINCIFDLTKIRLYDTHKFLVTIRIIEKDFVFLTRRDNLKTILSLILC</sequence>
<dbReference type="HOGENOM" id="CLU_2983937_0_0_6"/>
<reference evidence="2" key="1">
    <citation type="journal article" date="2011" name="Genome Biol. Evol.">
        <title>Massive genomic decay in Serratia symbiotica, a recently evolved symbiont of aphids.</title>
        <authorList>
            <person name="Burke G.R."/>
            <person name="Moran N.A."/>
        </authorList>
    </citation>
    <scope>NUCLEOTIDE SEQUENCE [LARGE SCALE GENOMIC DNA]</scope>
    <source>
        <strain evidence="2">Tucson</strain>
    </source>
</reference>
<gene>
    <name evidence="1" type="ORF">SSYM_2458</name>
</gene>
<evidence type="ECO:0000313" key="2">
    <source>
        <dbReference type="Proteomes" id="UP000013568"/>
    </source>
</evidence>
<keyword evidence="2" id="KW-1185">Reference proteome</keyword>
<dbReference type="EMBL" id="GL636126">
    <property type="protein sequence ID" value="EFW11405.1"/>
    <property type="molecule type" value="Genomic_DNA"/>
</dbReference>
<name>E9CPJ9_9GAMM</name>